<gene>
    <name evidence="2" type="ORF">A7L45_16230</name>
</gene>
<evidence type="ECO:0000313" key="3">
    <source>
        <dbReference type="Proteomes" id="UP000182569"/>
    </source>
</evidence>
<sequence length="74" mass="8078">MTKAKFTEIQNGMNYEEVTKIIGGPGEVLSESGTKGDAYYTVMYQYEGIGSMGANSNLMFQGNKLMNKAQLGLK</sequence>
<dbReference type="STRING" id="1552.A7L45_16230"/>
<protein>
    <recommendedName>
        <fullName evidence="4">DUF3862 domain-containing protein</fullName>
    </recommendedName>
</protein>
<dbReference type="EMBL" id="CP015756">
    <property type="protein sequence ID" value="APC42738.1"/>
    <property type="molecule type" value="Genomic_DNA"/>
</dbReference>
<accession>A0A1J0GMZ7</accession>
<dbReference type="InterPro" id="IPR024418">
    <property type="entry name" value="DUF3862"/>
</dbReference>
<proteinExistence type="predicted"/>
<name>A0A1J0GMZ7_9CLOT</name>
<reference evidence="3" key="1">
    <citation type="journal article" date="2016" name="Front. Microbiol.">
        <title>Complete Genome Sequence of Clostridium estertheticum DSM 8809, a Microbe Identified in Spoiled Vacuum Packed Beef.</title>
        <authorList>
            <person name="Yu Z."/>
            <person name="Gunn L."/>
            <person name="Brennan E."/>
            <person name="Reid R."/>
            <person name="Wall P.G."/>
            <person name="Gaora O.P."/>
            <person name="Hurley D."/>
            <person name="Bolton D."/>
            <person name="Fanning S."/>
        </authorList>
    </citation>
    <scope>NUCLEOTIDE SEQUENCE [LARGE SCALE GENOMIC DNA]</scope>
    <source>
        <strain evidence="3">DSM 8809</strain>
    </source>
</reference>
<dbReference type="AlphaFoldDB" id="A0A1J0GMZ7"/>
<evidence type="ECO:0000313" key="2">
    <source>
        <dbReference type="EMBL" id="APC42738.1"/>
    </source>
</evidence>
<dbReference type="Pfam" id="PF12978">
    <property type="entry name" value="DUF3862"/>
    <property type="match status" value="1"/>
</dbReference>
<dbReference type="KEGG" id="ceu:A7L45_16230"/>
<evidence type="ECO:0008006" key="4">
    <source>
        <dbReference type="Google" id="ProtNLM"/>
    </source>
</evidence>
<dbReference type="Proteomes" id="UP000182569">
    <property type="component" value="Chromosome"/>
</dbReference>
<dbReference type="Gene3D" id="3.30.1450.10">
    <property type="match status" value="1"/>
</dbReference>
<keyword evidence="3" id="KW-1185">Reference proteome</keyword>
<organism evidence="2 3">
    <name type="scientific">Clostridium estertheticum subsp. estertheticum</name>
    <dbReference type="NCBI Taxonomy" id="1552"/>
    <lineage>
        <taxon>Bacteria</taxon>
        <taxon>Bacillati</taxon>
        <taxon>Bacillota</taxon>
        <taxon>Clostridia</taxon>
        <taxon>Eubacteriales</taxon>
        <taxon>Clostridiaceae</taxon>
        <taxon>Clostridium</taxon>
    </lineage>
</organism>
<dbReference type="InterPro" id="IPR037873">
    <property type="entry name" value="BamE-like"/>
</dbReference>
<keyword evidence="1" id="KW-0732">Signal</keyword>
<evidence type="ECO:0000256" key="1">
    <source>
        <dbReference type="ARBA" id="ARBA00022729"/>
    </source>
</evidence>